<dbReference type="RefSeq" id="WP_119349509.1">
    <property type="nucleotide sequence ID" value="NZ_QWET01000005.1"/>
</dbReference>
<comment type="caution">
    <text evidence="4">The sequence shown here is derived from an EMBL/GenBank/DDBJ whole genome shotgun (WGS) entry which is preliminary data.</text>
</comment>
<evidence type="ECO:0000313" key="4">
    <source>
        <dbReference type="EMBL" id="RIH65668.1"/>
    </source>
</evidence>
<evidence type="ECO:0000313" key="5">
    <source>
        <dbReference type="Proteomes" id="UP000266441"/>
    </source>
</evidence>
<feature type="domain" description="Cytidyltransferase-like" evidence="3">
    <location>
        <begin position="32"/>
        <end position="156"/>
    </location>
</feature>
<dbReference type="NCBIfam" id="TIGR00125">
    <property type="entry name" value="cyt_tran_rel"/>
    <property type="match status" value="1"/>
</dbReference>
<dbReference type="Proteomes" id="UP000266441">
    <property type="component" value="Unassembled WGS sequence"/>
</dbReference>
<dbReference type="Gene3D" id="3.40.50.620">
    <property type="entry name" value="HUPs"/>
    <property type="match status" value="1"/>
</dbReference>
<keyword evidence="1 4" id="KW-0808">Transferase</keyword>
<reference evidence="4 5" key="1">
    <citation type="journal article" date="2015" name="Int. J. Syst. Evol. Microbiol.">
        <title>Mariniphaga sediminis sp. nov., isolated from coastal sediment.</title>
        <authorList>
            <person name="Wang F.Q."/>
            <person name="Shen Q.Y."/>
            <person name="Chen G.J."/>
            <person name="Du Z.J."/>
        </authorList>
    </citation>
    <scope>NUCLEOTIDE SEQUENCE [LARGE SCALE GENOMIC DNA]</scope>
    <source>
        <strain evidence="4 5">SY21</strain>
    </source>
</reference>
<dbReference type="AlphaFoldDB" id="A0A399D363"/>
<dbReference type="InterPro" id="IPR004821">
    <property type="entry name" value="Cyt_trans-like"/>
</dbReference>
<gene>
    <name evidence="4" type="ORF">D1164_08395</name>
</gene>
<dbReference type="Pfam" id="PF01467">
    <property type="entry name" value="CTP_transf_like"/>
    <property type="match status" value="1"/>
</dbReference>
<organism evidence="4 5">
    <name type="scientific">Mariniphaga sediminis</name>
    <dbReference type="NCBI Taxonomy" id="1628158"/>
    <lineage>
        <taxon>Bacteria</taxon>
        <taxon>Pseudomonadati</taxon>
        <taxon>Bacteroidota</taxon>
        <taxon>Bacteroidia</taxon>
        <taxon>Marinilabiliales</taxon>
        <taxon>Prolixibacteraceae</taxon>
        <taxon>Mariniphaga</taxon>
    </lineage>
</organism>
<name>A0A399D363_9BACT</name>
<keyword evidence="5" id="KW-1185">Reference proteome</keyword>
<evidence type="ECO:0000256" key="2">
    <source>
        <dbReference type="ARBA" id="ARBA00022695"/>
    </source>
</evidence>
<dbReference type="InterPro" id="IPR014729">
    <property type="entry name" value="Rossmann-like_a/b/a_fold"/>
</dbReference>
<dbReference type="PANTHER" id="PTHR43793:SF2">
    <property type="entry name" value="BIFUNCTIONAL PROTEIN HLDE"/>
    <property type="match status" value="1"/>
</dbReference>
<dbReference type="InterPro" id="IPR050385">
    <property type="entry name" value="Archaeal_FAD_synthase"/>
</dbReference>
<keyword evidence="2 4" id="KW-0548">Nucleotidyltransferase</keyword>
<dbReference type="GO" id="GO:0016779">
    <property type="term" value="F:nucleotidyltransferase activity"/>
    <property type="evidence" value="ECO:0007669"/>
    <property type="project" value="UniProtKB-KW"/>
</dbReference>
<evidence type="ECO:0000256" key="1">
    <source>
        <dbReference type="ARBA" id="ARBA00022679"/>
    </source>
</evidence>
<sequence length="163" mass="18049">MKFDIRTKIFNDFESFKPILKKWKADKETIVFTNGCFDIIHHGHVDSLLKSADFGTKLIVGMNSDESVTLLKGKGRPVLNAEARADLLAAFVFVDAVIVFPEETPARLIGQIIPDVLVKGKEYALHEIAGHDTVLNSGGKVERLDLVSGISTSEMIKRIKILD</sequence>
<accession>A0A399D363</accession>
<proteinExistence type="predicted"/>
<dbReference type="SUPFAM" id="SSF52374">
    <property type="entry name" value="Nucleotidylyl transferase"/>
    <property type="match status" value="1"/>
</dbReference>
<dbReference type="PANTHER" id="PTHR43793">
    <property type="entry name" value="FAD SYNTHASE"/>
    <property type="match status" value="1"/>
</dbReference>
<dbReference type="OrthoDB" id="9795543at2"/>
<dbReference type="EMBL" id="QWET01000005">
    <property type="protein sequence ID" value="RIH65668.1"/>
    <property type="molecule type" value="Genomic_DNA"/>
</dbReference>
<evidence type="ECO:0000259" key="3">
    <source>
        <dbReference type="Pfam" id="PF01467"/>
    </source>
</evidence>
<protein>
    <submittedName>
        <fullName evidence="4">D-glycero-beta-D-manno-heptose 1-phosphate adenylyltransferase</fullName>
    </submittedName>
</protein>